<sequence length="193" mass="21359">MDTNSQLPGGVEFDNDHERVLQEILLSAMSPGLDDDSNDELDHFMPPSGHASAARNLSPYPDEVERVSAEEHDRRIDCFHLRLSRLEEDDRAMRSIIRIMGLEAYMYGNGGSVPAASAVSLETYKYGGAGSVSDGGDGCVICIEDYKEGDDLGVVPCRYRHSFHRSCIEKWLARSGFCPLCRHALLPAASMEY</sequence>
<dbReference type="SUPFAM" id="SSF57850">
    <property type="entry name" value="RING/U-box"/>
    <property type="match status" value="1"/>
</dbReference>
<protein>
    <recommendedName>
        <fullName evidence="5">RING-type domain-containing protein</fullName>
    </recommendedName>
</protein>
<dbReference type="InterPro" id="IPR001841">
    <property type="entry name" value="Znf_RING"/>
</dbReference>
<dbReference type="PANTHER" id="PTHR45931:SF23">
    <property type="entry name" value="OS12G0134500 PROTEIN"/>
    <property type="match status" value="1"/>
</dbReference>
<feature type="domain" description="RING-type" evidence="5">
    <location>
        <begin position="139"/>
        <end position="182"/>
    </location>
</feature>
<dbReference type="PROSITE" id="PS50089">
    <property type="entry name" value="ZF_RING_2"/>
    <property type="match status" value="1"/>
</dbReference>
<gene>
    <name evidence="6" type="ORF">QYE76_003135</name>
</gene>
<accession>A0AAD8RNT0</accession>
<dbReference type="GO" id="GO:0005634">
    <property type="term" value="C:nucleus"/>
    <property type="evidence" value="ECO:0007669"/>
    <property type="project" value="TreeGrafter"/>
</dbReference>
<organism evidence="6 7">
    <name type="scientific">Lolium multiflorum</name>
    <name type="common">Italian ryegrass</name>
    <name type="synonym">Lolium perenne subsp. multiflorum</name>
    <dbReference type="NCBI Taxonomy" id="4521"/>
    <lineage>
        <taxon>Eukaryota</taxon>
        <taxon>Viridiplantae</taxon>
        <taxon>Streptophyta</taxon>
        <taxon>Embryophyta</taxon>
        <taxon>Tracheophyta</taxon>
        <taxon>Spermatophyta</taxon>
        <taxon>Magnoliopsida</taxon>
        <taxon>Liliopsida</taxon>
        <taxon>Poales</taxon>
        <taxon>Poaceae</taxon>
        <taxon>BOP clade</taxon>
        <taxon>Pooideae</taxon>
        <taxon>Poodae</taxon>
        <taxon>Poeae</taxon>
        <taxon>Poeae Chloroplast Group 2 (Poeae type)</taxon>
        <taxon>Loliodinae</taxon>
        <taxon>Loliinae</taxon>
        <taxon>Lolium</taxon>
    </lineage>
</organism>
<dbReference type="GO" id="GO:0006511">
    <property type="term" value="P:ubiquitin-dependent protein catabolic process"/>
    <property type="evidence" value="ECO:0007669"/>
    <property type="project" value="TreeGrafter"/>
</dbReference>
<dbReference type="CDD" id="cd16454">
    <property type="entry name" value="RING-H2_PA-TM-RING"/>
    <property type="match status" value="1"/>
</dbReference>
<reference evidence="6" key="1">
    <citation type="submission" date="2023-07" db="EMBL/GenBank/DDBJ databases">
        <title>A chromosome-level genome assembly of Lolium multiflorum.</title>
        <authorList>
            <person name="Chen Y."/>
            <person name="Copetti D."/>
            <person name="Kolliker R."/>
            <person name="Studer B."/>
        </authorList>
    </citation>
    <scope>NUCLEOTIDE SEQUENCE</scope>
    <source>
        <strain evidence="6">02402/16</strain>
        <tissue evidence="6">Leaf</tissue>
    </source>
</reference>
<evidence type="ECO:0000256" key="2">
    <source>
        <dbReference type="ARBA" id="ARBA00022771"/>
    </source>
</evidence>
<name>A0AAD8RNT0_LOLMU</name>
<comment type="caution">
    <text evidence="6">The sequence shown here is derived from an EMBL/GenBank/DDBJ whole genome shotgun (WGS) entry which is preliminary data.</text>
</comment>
<dbReference type="GO" id="GO:0008270">
    <property type="term" value="F:zinc ion binding"/>
    <property type="evidence" value="ECO:0007669"/>
    <property type="project" value="UniProtKB-KW"/>
</dbReference>
<evidence type="ECO:0000256" key="3">
    <source>
        <dbReference type="ARBA" id="ARBA00022833"/>
    </source>
</evidence>
<keyword evidence="3" id="KW-0862">Zinc</keyword>
<proteinExistence type="predicted"/>
<dbReference type="InterPro" id="IPR051834">
    <property type="entry name" value="RING_finger_E3_ligase"/>
</dbReference>
<evidence type="ECO:0000256" key="4">
    <source>
        <dbReference type="PROSITE-ProRule" id="PRU00175"/>
    </source>
</evidence>
<keyword evidence="7" id="KW-1185">Reference proteome</keyword>
<dbReference type="EMBL" id="JAUUTY010000005">
    <property type="protein sequence ID" value="KAK1628820.1"/>
    <property type="molecule type" value="Genomic_DNA"/>
</dbReference>
<dbReference type="GO" id="GO:0061630">
    <property type="term" value="F:ubiquitin protein ligase activity"/>
    <property type="evidence" value="ECO:0007669"/>
    <property type="project" value="TreeGrafter"/>
</dbReference>
<evidence type="ECO:0000256" key="1">
    <source>
        <dbReference type="ARBA" id="ARBA00022723"/>
    </source>
</evidence>
<evidence type="ECO:0000313" key="7">
    <source>
        <dbReference type="Proteomes" id="UP001231189"/>
    </source>
</evidence>
<dbReference type="Pfam" id="PF13639">
    <property type="entry name" value="zf-RING_2"/>
    <property type="match status" value="1"/>
</dbReference>
<dbReference type="Gene3D" id="3.30.40.10">
    <property type="entry name" value="Zinc/RING finger domain, C3HC4 (zinc finger)"/>
    <property type="match status" value="1"/>
</dbReference>
<keyword evidence="1" id="KW-0479">Metal-binding</keyword>
<dbReference type="SMART" id="SM00184">
    <property type="entry name" value="RING"/>
    <property type="match status" value="1"/>
</dbReference>
<evidence type="ECO:0000259" key="5">
    <source>
        <dbReference type="PROSITE" id="PS50089"/>
    </source>
</evidence>
<dbReference type="InterPro" id="IPR013083">
    <property type="entry name" value="Znf_RING/FYVE/PHD"/>
</dbReference>
<dbReference type="PANTHER" id="PTHR45931">
    <property type="entry name" value="SI:CH211-59O9.10"/>
    <property type="match status" value="1"/>
</dbReference>
<keyword evidence="2 4" id="KW-0863">Zinc-finger</keyword>
<dbReference type="AlphaFoldDB" id="A0AAD8RNT0"/>
<evidence type="ECO:0000313" key="6">
    <source>
        <dbReference type="EMBL" id="KAK1628820.1"/>
    </source>
</evidence>
<dbReference type="Proteomes" id="UP001231189">
    <property type="component" value="Unassembled WGS sequence"/>
</dbReference>